<evidence type="ECO:0000313" key="2">
    <source>
        <dbReference type="EMBL" id="EJW79648.1"/>
    </source>
</evidence>
<gene>
    <name evidence="2" type="ORF">WUBG_09443</name>
</gene>
<evidence type="ECO:0000256" key="1">
    <source>
        <dbReference type="SAM" id="MobiDB-lite"/>
    </source>
</evidence>
<dbReference type="EMBL" id="ADBV01005257">
    <property type="protein sequence ID" value="EJW79648.1"/>
    <property type="molecule type" value="Genomic_DNA"/>
</dbReference>
<evidence type="ECO:0000313" key="3">
    <source>
        <dbReference type="Proteomes" id="UP000004810"/>
    </source>
</evidence>
<comment type="caution">
    <text evidence="2">The sequence shown here is derived from an EMBL/GenBank/DDBJ whole genome shotgun (WGS) entry which is preliminary data.</text>
</comment>
<dbReference type="AlphaFoldDB" id="J9EBX4"/>
<feature type="region of interest" description="Disordered" evidence="1">
    <location>
        <begin position="131"/>
        <end position="159"/>
    </location>
</feature>
<organism evidence="2 3">
    <name type="scientific">Wuchereria bancrofti</name>
    <dbReference type="NCBI Taxonomy" id="6293"/>
    <lineage>
        <taxon>Eukaryota</taxon>
        <taxon>Metazoa</taxon>
        <taxon>Ecdysozoa</taxon>
        <taxon>Nematoda</taxon>
        <taxon>Chromadorea</taxon>
        <taxon>Rhabditida</taxon>
        <taxon>Spirurina</taxon>
        <taxon>Spiruromorpha</taxon>
        <taxon>Filarioidea</taxon>
        <taxon>Onchocercidae</taxon>
        <taxon>Wuchereria</taxon>
    </lineage>
</organism>
<proteinExistence type="predicted"/>
<name>J9EBX4_WUCBA</name>
<dbReference type="Proteomes" id="UP000004810">
    <property type="component" value="Unassembled WGS sequence"/>
</dbReference>
<protein>
    <submittedName>
        <fullName evidence="2">Uncharacterized protein</fullName>
    </submittedName>
</protein>
<reference evidence="3" key="1">
    <citation type="submission" date="2012-08" db="EMBL/GenBank/DDBJ databases">
        <title>The Genome Sequence of Wuchereria bancrofti.</title>
        <authorList>
            <person name="Nutman T.B."/>
            <person name="Fink D.L."/>
            <person name="Russ C."/>
            <person name="Young S."/>
            <person name="Zeng Q."/>
            <person name="Koehrsen M."/>
            <person name="Alvarado L."/>
            <person name="Berlin A."/>
            <person name="Chapman S.B."/>
            <person name="Chen Z."/>
            <person name="Freedman E."/>
            <person name="Gellesch M."/>
            <person name="Goldberg J."/>
            <person name="Griggs A."/>
            <person name="Gujja S."/>
            <person name="Heilman E.R."/>
            <person name="Heiman D."/>
            <person name="Hepburn T."/>
            <person name="Howarth C."/>
            <person name="Jen D."/>
            <person name="Larson L."/>
            <person name="Lewis B."/>
            <person name="Mehta T."/>
            <person name="Park D."/>
            <person name="Pearson M."/>
            <person name="Roberts A."/>
            <person name="Saif S."/>
            <person name="Shea T."/>
            <person name="Shenoy N."/>
            <person name="Sisk P."/>
            <person name="Stolte C."/>
            <person name="Sykes S."/>
            <person name="Walk T."/>
            <person name="White J."/>
            <person name="Yandava C."/>
            <person name="Haas B."/>
            <person name="Henn M.R."/>
            <person name="Nusbaum C."/>
            <person name="Birren B."/>
        </authorList>
    </citation>
    <scope>NUCLEOTIDE SEQUENCE [LARGE SCALE GENOMIC DNA]</scope>
    <source>
        <strain evidence="3">NA</strain>
    </source>
</reference>
<feature type="non-terminal residue" evidence="2">
    <location>
        <position position="196"/>
    </location>
</feature>
<accession>J9EBX4</accession>
<sequence>MQIDLMMATSSEAEATMNAARQIINNIENLTILLRICCHMAAVHRRSERSTSTSNIIILTDIPLKFLDGLPCEDIPHLLLILRIILIPLRMGQTLNEFKYRHSLAIGMHSNGSLLNANNNNVVERSVLERLASNPGGNDSDNAEKLERGTRAEPSTNVTTSRILQQLEQLIRSDDWVNKEVKDYGESPHPSEFPKK</sequence>
<feature type="compositionally biased region" description="Basic and acidic residues" evidence="1">
    <location>
        <begin position="142"/>
        <end position="151"/>
    </location>
</feature>